<dbReference type="RefSeq" id="WP_390273454.1">
    <property type="nucleotide sequence ID" value="NZ_JBHRSA010000046.1"/>
</dbReference>
<reference evidence="3" key="1">
    <citation type="journal article" date="2019" name="Int. J. Syst. Evol. Microbiol.">
        <title>The Global Catalogue of Microorganisms (GCM) 10K type strain sequencing project: providing services to taxonomists for standard genome sequencing and annotation.</title>
        <authorList>
            <consortium name="The Broad Institute Genomics Platform"/>
            <consortium name="The Broad Institute Genome Sequencing Center for Infectious Disease"/>
            <person name="Wu L."/>
            <person name="Ma J."/>
        </authorList>
    </citation>
    <scope>NUCLEOTIDE SEQUENCE [LARGE SCALE GENOMIC DNA]</scope>
    <source>
        <strain evidence="3">KCTC 13128</strain>
    </source>
</reference>
<proteinExistence type="predicted"/>
<organism evidence="2 3">
    <name type="scientific">Virgibacillus xinjiangensis</name>
    <dbReference type="NCBI Taxonomy" id="393090"/>
    <lineage>
        <taxon>Bacteria</taxon>
        <taxon>Bacillati</taxon>
        <taxon>Bacillota</taxon>
        <taxon>Bacilli</taxon>
        <taxon>Bacillales</taxon>
        <taxon>Bacillaceae</taxon>
        <taxon>Virgibacillus</taxon>
    </lineage>
</organism>
<accession>A0ABV7CXV4</accession>
<evidence type="ECO:0000313" key="3">
    <source>
        <dbReference type="Proteomes" id="UP001595279"/>
    </source>
</evidence>
<sequence>MTREESAGERGYLPDARGIGRRMRISSGRMGNRQESGDISRTRAESAGE</sequence>
<gene>
    <name evidence="2" type="ORF">ACFOGI_13310</name>
</gene>
<protein>
    <submittedName>
        <fullName evidence="2">Uncharacterized protein</fullName>
    </submittedName>
</protein>
<keyword evidence="3" id="KW-1185">Reference proteome</keyword>
<feature type="compositionally biased region" description="Basic and acidic residues" evidence="1">
    <location>
        <begin position="35"/>
        <end position="49"/>
    </location>
</feature>
<evidence type="ECO:0000313" key="2">
    <source>
        <dbReference type="EMBL" id="MFC3041221.1"/>
    </source>
</evidence>
<feature type="region of interest" description="Disordered" evidence="1">
    <location>
        <begin position="1"/>
        <end position="49"/>
    </location>
</feature>
<dbReference type="Proteomes" id="UP001595279">
    <property type="component" value="Unassembled WGS sequence"/>
</dbReference>
<comment type="caution">
    <text evidence="2">The sequence shown here is derived from an EMBL/GenBank/DDBJ whole genome shotgun (WGS) entry which is preliminary data.</text>
</comment>
<dbReference type="EMBL" id="JBHRSA010000046">
    <property type="protein sequence ID" value="MFC3041221.1"/>
    <property type="molecule type" value="Genomic_DNA"/>
</dbReference>
<evidence type="ECO:0000256" key="1">
    <source>
        <dbReference type="SAM" id="MobiDB-lite"/>
    </source>
</evidence>
<name>A0ABV7CXV4_9BACI</name>